<dbReference type="Proteomes" id="UP000190166">
    <property type="component" value="Unassembled WGS sequence"/>
</dbReference>
<feature type="transmembrane region" description="Helical" evidence="4">
    <location>
        <begin position="791"/>
        <end position="811"/>
    </location>
</feature>
<dbReference type="InterPro" id="IPR004358">
    <property type="entry name" value="Sig_transdc_His_kin-like_C"/>
</dbReference>
<dbReference type="Pfam" id="PF07494">
    <property type="entry name" value="Reg_prop"/>
    <property type="match status" value="5"/>
</dbReference>
<dbReference type="InterPro" id="IPR003594">
    <property type="entry name" value="HATPase_dom"/>
</dbReference>
<evidence type="ECO:0000259" key="5">
    <source>
        <dbReference type="PROSITE" id="PS50109"/>
    </source>
</evidence>
<dbReference type="SUPFAM" id="SSF101898">
    <property type="entry name" value="NHL repeat"/>
    <property type="match status" value="1"/>
</dbReference>
<dbReference type="SMART" id="SM00388">
    <property type="entry name" value="HisKA"/>
    <property type="match status" value="1"/>
</dbReference>
<dbReference type="Gene3D" id="3.30.565.10">
    <property type="entry name" value="Histidine kinase-like ATPase, C-terminal domain"/>
    <property type="match status" value="1"/>
</dbReference>
<reference evidence="6 7" key="1">
    <citation type="submission" date="2017-02" db="EMBL/GenBank/DDBJ databases">
        <authorList>
            <person name="Peterson S.W."/>
        </authorList>
    </citation>
    <scope>NUCLEOTIDE SEQUENCE [LARGE SCALE GENOMIC DNA]</scope>
    <source>
        <strain evidence="6 7">DSM 18108</strain>
    </source>
</reference>
<evidence type="ECO:0000313" key="7">
    <source>
        <dbReference type="Proteomes" id="UP000190166"/>
    </source>
</evidence>
<dbReference type="InterPro" id="IPR015943">
    <property type="entry name" value="WD40/YVTN_repeat-like_dom_sf"/>
</dbReference>
<dbReference type="SUPFAM" id="SSF63829">
    <property type="entry name" value="Calcium-dependent phosphotriesterase"/>
    <property type="match status" value="1"/>
</dbReference>
<dbReference type="FunFam" id="2.60.40.10:FF:000791">
    <property type="entry name" value="Two-component system sensor histidine kinase/response regulator"/>
    <property type="match status" value="1"/>
</dbReference>
<dbReference type="Pfam" id="PF02518">
    <property type="entry name" value="HATPase_c"/>
    <property type="match status" value="1"/>
</dbReference>
<dbReference type="FunFam" id="1.10.287.130:FF:000045">
    <property type="entry name" value="Two-component system sensor histidine kinase/response regulator"/>
    <property type="match status" value="1"/>
</dbReference>
<accession>A0A1T5N574</accession>
<dbReference type="EC" id="2.7.13.3" evidence="2"/>
<dbReference type="PANTHER" id="PTHR43547:SF2">
    <property type="entry name" value="HYBRID SIGNAL TRANSDUCTION HISTIDINE KINASE C"/>
    <property type="match status" value="1"/>
</dbReference>
<feature type="domain" description="Histidine kinase" evidence="5">
    <location>
        <begin position="844"/>
        <end position="1059"/>
    </location>
</feature>
<dbReference type="Gene3D" id="2.130.10.10">
    <property type="entry name" value="YVTN repeat-like/Quinoprotein amine dehydrogenase"/>
    <property type="match status" value="2"/>
</dbReference>
<dbReference type="GO" id="GO:0000155">
    <property type="term" value="F:phosphorelay sensor kinase activity"/>
    <property type="evidence" value="ECO:0007669"/>
    <property type="project" value="InterPro"/>
</dbReference>
<organism evidence="6 7">
    <name type="scientific">Chitinophaga ginsengisegetis</name>
    <dbReference type="NCBI Taxonomy" id="393003"/>
    <lineage>
        <taxon>Bacteria</taxon>
        <taxon>Pseudomonadati</taxon>
        <taxon>Bacteroidota</taxon>
        <taxon>Chitinophagia</taxon>
        <taxon>Chitinophagales</taxon>
        <taxon>Chitinophagaceae</taxon>
        <taxon>Chitinophaga</taxon>
    </lineage>
</organism>
<dbReference type="InterPro" id="IPR036890">
    <property type="entry name" value="HATPase_C_sf"/>
</dbReference>
<dbReference type="CDD" id="cd00075">
    <property type="entry name" value="HATPase"/>
    <property type="match status" value="1"/>
</dbReference>
<dbReference type="InterPro" id="IPR011123">
    <property type="entry name" value="Y_Y_Y"/>
</dbReference>
<sequence length="1072" mass="121376">MISLFIFEFSIMKLSGYIALLNLLFHVTISSCYGQYYFRHYQVDDGLVHNAATAVIQDSKGFIWVGTRGGVNRFDGYSFKAYKNNNDKFGSLGNDVINCIAEDKNRMIWIATGKGIFKYDPYKEVLTELETVPKEYTNNLVIDNDNNLWFLIQFSLYKYIQAENRVEDLKTKASCIALDSNMNLWMGDNDGNIRIYNPKTKPGSRIRIVNKSLPANARSVSKIYPIRNNELLIGCFKQGLKSYHTKTGIVKSLSLDADKNTDIFVRDIAAGNDGQYWIATESGIYIYDLAANNSISLRKRPGDPYALADNAVYAVCRDNQGGMWAGTFFGGLNYYSKVNARFEKYYPLPGANAISGNAVREICADSSGHLWIGTEDAGINKLDLKTGLFTNYTATGQKGSLSYANIHGLLSWGNGLFIGPFLQGMEIMDMRTGLVTDRFKLIGDKNGPVSDFVISIYRTKNNKLLVGTAYRNAGLFEYDTQHKTFKRISEIPYNTYVYDIFEDSEGNIWTGSVKEGAFYYNPATGLRGNLRFGDTTRGKTINEFPVYNIFEDSNHALWFATTGSGLIKLSHDRKTIKRYTTANGLPGNVLYSILEDNSKHLWISSSKGLICFDLRTEQVKVYTQANGLITDQFNYNSAYKHTDGKMYFGSVKGMIGFDPALFNQKEPSPPTYITGFQINNTEAAPGGHSSPLSQSILYTDTVILKYDQNNFSIEFAALNFSSPEATRYKYLMKGIDQPWTYLNTNRKAYFTDLTHGTYEFIVQAESNTGSWTGREQRLFIKILPPFWKSNLAYILYLLLLGTVIFITDRLYRQYLERKNLRKQQLFEHEKEKEIYQAKIEFFTNITHEIQTPLTLIAGPIEWLSKKFDKDPDVKKSLSIAERNTRRLIELASQLLDFRKTEADQFSLNFVKTDIVGLITDLVTGFKGQAAGNNIALDIVLPEKHFTAFVDREALIKIFTNLMSNAVKYAATRATVNIHTVNDSDEYFKISFHNDGKGIPGEFKDQIFEPFVRGRGNDKPGTGIGLSLARSLTELHNGSLRLISGETDLVIFELQLPIHQKFEFQLSSWKKIK</sequence>
<dbReference type="InterPro" id="IPR003661">
    <property type="entry name" value="HisK_dim/P_dom"/>
</dbReference>
<keyword evidence="4" id="KW-1133">Transmembrane helix</keyword>
<protein>
    <recommendedName>
        <fullName evidence="2">histidine kinase</fullName>
        <ecNumber evidence="2">2.7.13.3</ecNumber>
    </recommendedName>
</protein>
<evidence type="ECO:0000256" key="1">
    <source>
        <dbReference type="ARBA" id="ARBA00000085"/>
    </source>
</evidence>
<proteinExistence type="predicted"/>
<dbReference type="CDD" id="cd00082">
    <property type="entry name" value="HisKA"/>
    <property type="match status" value="1"/>
</dbReference>
<dbReference type="InterPro" id="IPR013783">
    <property type="entry name" value="Ig-like_fold"/>
</dbReference>
<dbReference type="PROSITE" id="PS50109">
    <property type="entry name" value="HIS_KIN"/>
    <property type="match status" value="1"/>
</dbReference>
<keyword evidence="4" id="KW-0812">Transmembrane</keyword>
<keyword evidence="3" id="KW-0597">Phosphoprotein</keyword>
<gene>
    <name evidence="6" type="ORF">SAMN05660461_0462</name>
</gene>
<dbReference type="InterPro" id="IPR036097">
    <property type="entry name" value="HisK_dim/P_sf"/>
</dbReference>
<dbReference type="InterPro" id="IPR011110">
    <property type="entry name" value="Reg_prop"/>
</dbReference>
<comment type="catalytic activity">
    <reaction evidence="1">
        <text>ATP + protein L-histidine = ADP + protein N-phospho-L-histidine.</text>
        <dbReference type="EC" id="2.7.13.3"/>
    </reaction>
</comment>
<dbReference type="PRINTS" id="PR00344">
    <property type="entry name" value="BCTRLSENSOR"/>
</dbReference>
<evidence type="ECO:0000256" key="4">
    <source>
        <dbReference type="SAM" id="Phobius"/>
    </source>
</evidence>
<dbReference type="EMBL" id="FUZZ01000001">
    <property type="protein sequence ID" value="SKC95631.1"/>
    <property type="molecule type" value="Genomic_DNA"/>
</dbReference>
<dbReference type="PANTHER" id="PTHR43547">
    <property type="entry name" value="TWO-COMPONENT HISTIDINE KINASE"/>
    <property type="match status" value="1"/>
</dbReference>
<name>A0A1T5N574_9BACT</name>
<dbReference type="AlphaFoldDB" id="A0A1T5N574"/>
<keyword evidence="4" id="KW-0472">Membrane</keyword>
<evidence type="ECO:0000256" key="3">
    <source>
        <dbReference type="ARBA" id="ARBA00022553"/>
    </source>
</evidence>
<dbReference type="SUPFAM" id="SSF55874">
    <property type="entry name" value="ATPase domain of HSP90 chaperone/DNA topoisomerase II/histidine kinase"/>
    <property type="match status" value="1"/>
</dbReference>
<dbReference type="SMART" id="SM00387">
    <property type="entry name" value="HATPase_c"/>
    <property type="match status" value="1"/>
</dbReference>
<dbReference type="Gene3D" id="1.10.287.130">
    <property type="match status" value="1"/>
</dbReference>
<dbReference type="Pfam" id="PF00512">
    <property type="entry name" value="HisKA"/>
    <property type="match status" value="1"/>
</dbReference>
<dbReference type="InterPro" id="IPR005467">
    <property type="entry name" value="His_kinase_dom"/>
</dbReference>
<dbReference type="Pfam" id="PF07495">
    <property type="entry name" value="Y_Y_Y"/>
    <property type="match status" value="1"/>
</dbReference>
<dbReference type="SUPFAM" id="SSF47384">
    <property type="entry name" value="Homodimeric domain of signal transducing histidine kinase"/>
    <property type="match status" value="1"/>
</dbReference>
<keyword evidence="7" id="KW-1185">Reference proteome</keyword>
<dbReference type="STRING" id="393003.SAMN05660461_0462"/>
<evidence type="ECO:0000256" key="2">
    <source>
        <dbReference type="ARBA" id="ARBA00012438"/>
    </source>
</evidence>
<evidence type="ECO:0000313" key="6">
    <source>
        <dbReference type="EMBL" id="SKC95631.1"/>
    </source>
</evidence>
<dbReference type="Gene3D" id="2.60.40.10">
    <property type="entry name" value="Immunoglobulins"/>
    <property type="match status" value="1"/>
</dbReference>